<sequence length="164" mass="17586">MAGRCAERCSSQTHPCSAPVGDLVKPMNGRLHGWATRQLCVVLRMIRSMTTNWGPRRLGGPGTTVGDKGHLAPDLSLAENMAHCRYISADNKSWVNSHQSDLIAKARNSAAPIERVSSASFQDPATPAFGVQSFVGAILGDLHDACQNLCAPFPRCTFPNTAVQ</sequence>
<dbReference type="RefSeq" id="XP_045955170.1">
    <property type="nucleotide sequence ID" value="XM_046096479.1"/>
</dbReference>
<dbReference type="GeneID" id="70125371"/>
<accession>A0A9P8UF33</accession>
<dbReference type="AlphaFoldDB" id="A0A9P8UF33"/>
<gene>
    <name evidence="1" type="ORF">BKA67DRAFT_369806</name>
</gene>
<dbReference type="Proteomes" id="UP000758603">
    <property type="component" value="Unassembled WGS sequence"/>
</dbReference>
<evidence type="ECO:0000313" key="1">
    <source>
        <dbReference type="EMBL" id="KAH6648663.1"/>
    </source>
</evidence>
<evidence type="ECO:0000313" key="2">
    <source>
        <dbReference type="Proteomes" id="UP000758603"/>
    </source>
</evidence>
<name>A0A9P8UF33_9PEZI</name>
<comment type="caution">
    <text evidence="1">The sequence shown here is derived from an EMBL/GenBank/DDBJ whole genome shotgun (WGS) entry which is preliminary data.</text>
</comment>
<organism evidence="1 2">
    <name type="scientific">Truncatella angustata</name>
    <dbReference type="NCBI Taxonomy" id="152316"/>
    <lineage>
        <taxon>Eukaryota</taxon>
        <taxon>Fungi</taxon>
        <taxon>Dikarya</taxon>
        <taxon>Ascomycota</taxon>
        <taxon>Pezizomycotina</taxon>
        <taxon>Sordariomycetes</taxon>
        <taxon>Xylariomycetidae</taxon>
        <taxon>Amphisphaeriales</taxon>
        <taxon>Sporocadaceae</taxon>
        <taxon>Truncatella</taxon>
    </lineage>
</organism>
<protein>
    <submittedName>
        <fullName evidence="1">Uncharacterized protein</fullName>
    </submittedName>
</protein>
<proteinExistence type="predicted"/>
<keyword evidence="2" id="KW-1185">Reference proteome</keyword>
<dbReference type="EMBL" id="JAGPXC010000007">
    <property type="protein sequence ID" value="KAH6648663.1"/>
    <property type="molecule type" value="Genomic_DNA"/>
</dbReference>
<reference evidence="1" key="1">
    <citation type="journal article" date="2021" name="Nat. Commun.">
        <title>Genetic determinants of endophytism in the Arabidopsis root mycobiome.</title>
        <authorList>
            <person name="Mesny F."/>
            <person name="Miyauchi S."/>
            <person name="Thiergart T."/>
            <person name="Pickel B."/>
            <person name="Atanasova L."/>
            <person name="Karlsson M."/>
            <person name="Huettel B."/>
            <person name="Barry K.W."/>
            <person name="Haridas S."/>
            <person name="Chen C."/>
            <person name="Bauer D."/>
            <person name="Andreopoulos W."/>
            <person name="Pangilinan J."/>
            <person name="LaButti K."/>
            <person name="Riley R."/>
            <person name="Lipzen A."/>
            <person name="Clum A."/>
            <person name="Drula E."/>
            <person name="Henrissat B."/>
            <person name="Kohler A."/>
            <person name="Grigoriev I.V."/>
            <person name="Martin F.M."/>
            <person name="Hacquard S."/>
        </authorList>
    </citation>
    <scope>NUCLEOTIDE SEQUENCE</scope>
    <source>
        <strain evidence="1">MPI-SDFR-AT-0073</strain>
    </source>
</reference>